<dbReference type="Proteomes" id="UP000013827">
    <property type="component" value="Unassembled WGS sequence"/>
</dbReference>
<evidence type="ECO:0000256" key="6">
    <source>
        <dbReference type="ARBA" id="ARBA00022801"/>
    </source>
</evidence>
<evidence type="ECO:0000256" key="3">
    <source>
        <dbReference type="ARBA" id="ARBA00022475"/>
    </source>
</evidence>
<evidence type="ECO:0000256" key="8">
    <source>
        <dbReference type="ARBA" id="ARBA00022989"/>
    </source>
</evidence>
<keyword evidence="7" id="KW-0720">Serine protease</keyword>
<proteinExistence type="inferred from homology"/>
<keyword evidence="8" id="KW-1133">Transmembrane helix</keyword>
<keyword evidence="6" id="KW-0378">Hydrolase</keyword>
<evidence type="ECO:0000256" key="10">
    <source>
        <dbReference type="SAM" id="MobiDB-lite"/>
    </source>
</evidence>
<keyword evidence="3" id="KW-1003">Cell membrane</keyword>
<dbReference type="SUPFAM" id="SSF52096">
    <property type="entry name" value="ClpP/crotonase"/>
    <property type="match status" value="1"/>
</dbReference>
<dbReference type="CDD" id="cd07023">
    <property type="entry name" value="S49_Sppa_N_C"/>
    <property type="match status" value="1"/>
</dbReference>
<protein>
    <recommendedName>
        <fullName evidence="15">Peptidase S49 domain-containing protein</fullName>
    </recommendedName>
</protein>
<dbReference type="InterPro" id="IPR029045">
    <property type="entry name" value="ClpP/crotonase-like_dom_sf"/>
</dbReference>
<dbReference type="Pfam" id="PF01343">
    <property type="entry name" value="Peptidase_S49"/>
    <property type="match status" value="1"/>
</dbReference>
<dbReference type="eggNOG" id="ENOG502R7CR">
    <property type="taxonomic scope" value="Eukaryota"/>
</dbReference>
<evidence type="ECO:0000256" key="1">
    <source>
        <dbReference type="ARBA" id="ARBA00004236"/>
    </source>
</evidence>
<evidence type="ECO:0008006" key="15">
    <source>
        <dbReference type="Google" id="ProtNLM"/>
    </source>
</evidence>
<evidence type="ECO:0000256" key="2">
    <source>
        <dbReference type="ARBA" id="ARBA00008683"/>
    </source>
</evidence>
<reference evidence="13" key="2">
    <citation type="submission" date="2024-10" db="UniProtKB">
        <authorList>
            <consortium name="EnsemblProtists"/>
        </authorList>
    </citation>
    <scope>IDENTIFICATION</scope>
</reference>
<dbReference type="GO" id="GO:0006508">
    <property type="term" value="P:proteolysis"/>
    <property type="evidence" value="ECO:0007669"/>
    <property type="project" value="UniProtKB-KW"/>
</dbReference>
<dbReference type="RefSeq" id="XP_005782925.1">
    <property type="nucleotide sequence ID" value="XM_005782868.1"/>
</dbReference>
<dbReference type="PANTHER" id="PTHR42987">
    <property type="entry name" value="PEPTIDASE S49"/>
    <property type="match status" value="1"/>
</dbReference>
<dbReference type="GeneID" id="17275770"/>
<comment type="subcellular location">
    <subcellularLocation>
        <location evidence="1">Cell membrane</location>
    </subcellularLocation>
</comment>
<sequence>MLPPPLAKALGVGGEPKEYLQIEKLNEKLTSFEYSLRKASVSPASATRERARQSLARQFGSEFAAFGLDAATVERVLEATKAYRKKEERLTSQIEKKLMAVRADKLLAKGGGKGGGSKHAEGEASAEGEEQGGGFLSGGAQVFARMGGAMGSSAAMKEVSRLQQQQIELELSFLARLSEIVSKDQAAALASVLQPSSSRAKGVAGGQGGGAVSAAAAGESLGGRLDALNALVDAATEAASKSKHVYVLKFFGDVTASQVAQLRQEITAVLTSAEAEERADEVVLVLNTGGGTVTGYGLAASQLLRLKEAGLPLTICVEQVAASGGYMMACVADRLVASPFAVLGSIGVITEQPNVYERLKREGISFSTITAGKYKRTLTPTKKVLKLFKGFVAQNRPSLDIDKIATGETWREQVDKLATVDEVLLDYVDKGAQVFGLKYTEKPPSPLAALGIGGSAGEAAPLAQLALSWLLARGRDGGGEGAALLEALRKGSASGDALGAARLQSTEPPFLAARPRDAAEPMVRWGDAEGSESDSWHM</sequence>
<dbReference type="InterPro" id="IPR047272">
    <property type="entry name" value="S49_SppA_C"/>
</dbReference>
<organism evidence="13 14">
    <name type="scientific">Emiliania huxleyi (strain CCMP1516)</name>
    <dbReference type="NCBI Taxonomy" id="280463"/>
    <lineage>
        <taxon>Eukaryota</taxon>
        <taxon>Haptista</taxon>
        <taxon>Haptophyta</taxon>
        <taxon>Prymnesiophyceae</taxon>
        <taxon>Isochrysidales</taxon>
        <taxon>Noelaerhabdaceae</taxon>
        <taxon>Emiliania</taxon>
    </lineage>
</organism>
<keyword evidence="4" id="KW-0645">Protease</keyword>
<name>A0A0D3K411_EMIH1</name>
<dbReference type="GO" id="GO:0005886">
    <property type="term" value="C:plasma membrane"/>
    <property type="evidence" value="ECO:0007669"/>
    <property type="project" value="UniProtKB-SubCell"/>
</dbReference>
<comment type="similarity">
    <text evidence="2">Belongs to the peptidase S49 family.</text>
</comment>
<dbReference type="InterPro" id="IPR013703">
    <property type="entry name" value="Peptidase_S49_N_proteobac"/>
</dbReference>
<dbReference type="STRING" id="2903.R1F5D6"/>
<dbReference type="PANTHER" id="PTHR42987:SF4">
    <property type="entry name" value="PROTEASE SOHB-RELATED"/>
    <property type="match status" value="1"/>
</dbReference>
<feature type="domain" description="Peptidase S49" evidence="11">
    <location>
        <begin position="306"/>
        <end position="422"/>
    </location>
</feature>
<evidence type="ECO:0000256" key="7">
    <source>
        <dbReference type="ARBA" id="ARBA00022825"/>
    </source>
</evidence>
<dbReference type="Pfam" id="PF08496">
    <property type="entry name" value="Peptidase_S49_N"/>
    <property type="match status" value="1"/>
</dbReference>
<feature type="domain" description="Peptidase S49 N-terminal proteobacteria" evidence="12">
    <location>
        <begin position="237"/>
        <end position="303"/>
    </location>
</feature>
<evidence type="ECO:0000256" key="9">
    <source>
        <dbReference type="ARBA" id="ARBA00023136"/>
    </source>
</evidence>
<accession>A0A0D3K411</accession>
<keyword evidence="14" id="KW-1185">Reference proteome</keyword>
<dbReference type="HOGENOM" id="CLU_506652_0_0_1"/>
<dbReference type="AlphaFoldDB" id="A0A0D3K411"/>
<dbReference type="PaxDb" id="2903-EOD30496"/>
<dbReference type="OMA" id="EPKEYLQ"/>
<evidence type="ECO:0000259" key="12">
    <source>
        <dbReference type="Pfam" id="PF08496"/>
    </source>
</evidence>
<evidence type="ECO:0000256" key="4">
    <source>
        <dbReference type="ARBA" id="ARBA00022670"/>
    </source>
</evidence>
<evidence type="ECO:0000259" key="11">
    <source>
        <dbReference type="Pfam" id="PF01343"/>
    </source>
</evidence>
<dbReference type="InterPro" id="IPR002142">
    <property type="entry name" value="Peptidase_S49"/>
</dbReference>
<dbReference type="KEGG" id="ehx:EMIHUDRAFT_456568"/>
<evidence type="ECO:0000256" key="5">
    <source>
        <dbReference type="ARBA" id="ARBA00022692"/>
    </source>
</evidence>
<keyword evidence="5" id="KW-0812">Transmembrane</keyword>
<evidence type="ECO:0000313" key="13">
    <source>
        <dbReference type="EnsemblProtists" id="EOD30496"/>
    </source>
</evidence>
<feature type="region of interest" description="Disordered" evidence="10">
    <location>
        <begin position="109"/>
        <end position="133"/>
    </location>
</feature>
<reference evidence="14" key="1">
    <citation type="journal article" date="2013" name="Nature">
        <title>Pan genome of the phytoplankton Emiliania underpins its global distribution.</title>
        <authorList>
            <person name="Read B.A."/>
            <person name="Kegel J."/>
            <person name="Klute M.J."/>
            <person name="Kuo A."/>
            <person name="Lefebvre S.C."/>
            <person name="Maumus F."/>
            <person name="Mayer C."/>
            <person name="Miller J."/>
            <person name="Monier A."/>
            <person name="Salamov A."/>
            <person name="Young J."/>
            <person name="Aguilar M."/>
            <person name="Claverie J.M."/>
            <person name="Frickenhaus S."/>
            <person name="Gonzalez K."/>
            <person name="Herman E.K."/>
            <person name="Lin Y.C."/>
            <person name="Napier J."/>
            <person name="Ogata H."/>
            <person name="Sarno A.F."/>
            <person name="Shmutz J."/>
            <person name="Schroeder D."/>
            <person name="de Vargas C."/>
            <person name="Verret F."/>
            <person name="von Dassow P."/>
            <person name="Valentin K."/>
            <person name="Van de Peer Y."/>
            <person name="Wheeler G."/>
            <person name="Dacks J.B."/>
            <person name="Delwiche C.F."/>
            <person name="Dyhrman S.T."/>
            <person name="Glockner G."/>
            <person name="John U."/>
            <person name="Richards T."/>
            <person name="Worden A.Z."/>
            <person name="Zhang X."/>
            <person name="Grigoriev I.V."/>
            <person name="Allen A.E."/>
            <person name="Bidle K."/>
            <person name="Borodovsky M."/>
            <person name="Bowler C."/>
            <person name="Brownlee C."/>
            <person name="Cock J.M."/>
            <person name="Elias M."/>
            <person name="Gladyshev V.N."/>
            <person name="Groth M."/>
            <person name="Guda C."/>
            <person name="Hadaegh A."/>
            <person name="Iglesias-Rodriguez M.D."/>
            <person name="Jenkins J."/>
            <person name="Jones B.M."/>
            <person name="Lawson T."/>
            <person name="Leese F."/>
            <person name="Lindquist E."/>
            <person name="Lobanov A."/>
            <person name="Lomsadze A."/>
            <person name="Malik S.B."/>
            <person name="Marsh M.E."/>
            <person name="Mackinder L."/>
            <person name="Mock T."/>
            <person name="Mueller-Roeber B."/>
            <person name="Pagarete A."/>
            <person name="Parker M."/>
            <person name="Probert I."/>
            <person name="Quesneville H."/>
            <person name="Raines C."/>
            <person name="Rensing S.A."/>
            <person name="Riano-Pachon D.M."/>
            <person name="Richier S."/>
            <person name="Rokitta S."/>
            <person name="Shiraiwa Y."/>
            <person name="Soanes D.M."/>
            <person name="van der Giezen M."/>
            <person name="Wahlund T.M."/>
            <person name="Williams B."/>
            <person name="Wilson W."/>
            <person name="Wolfe G."/>
            <person name="Wurch L.L."/>
        </authorList>
    </citation>
    <scope>NUCLEOTIDE SEQUENCE</scope>
</reference>
<evidence type="ECO:0000313" key="14">
    <source>
        <dbReference type="Proteomes" id="UP000013827"/>
    </source>
</evidence>
<dbReference type="EnsemblProtists" id="EOD30496">
    <property type="protein sequence ID" value="EOD30496"/>
    <property type="gene ID" value="EMIHUDRAFT_456568"/>
</dbReference>
<keyword evidence="9" id="KW-0472">Membrane</keyword>
<dbReference type="GO" id="GO:0004252">
    <property type="term" value="F:serine-type endopeptidase activity"/>
    <property type="evidence" value="ECO:0007669"/>
    <property type="project" value="InterPro"/>
</dbReference>
<dbReference type="Gene3D" id="3.90.226.10">
    <property type="entry name" value="2-enoyl-CoA Hydratase, Chain A, domain 1"/>
    <property type="match status" value="1"/>
</dbReference>